<dbReference type="Pfam" id="PF05036">
    <property type="entry name" value="SPOR"/>
    <property type="match status" value="1"/>
</dbReference>
<evidence type="ECO:0000259" key="3">
    <source>
        <dbReference type="PROSITE" id="PS51724"/>
    </source>
</evidence>
<dbReference type="Proteomes" id="UP000264036">
    <property type="component" value="Unassembled WGS sequence"/>
</dbReference>
<dbReference type="SUPFAM" id="SSF110997">
    <property type="entry name" value="Sporulation related repeat"/>
    <property type="match status" value="1"/>
</dbReference>
<evidence type="ECO:0000256" key="2">
    <source>
        <dbReference type="SAM" id="Phobius"/>
    </source>
</evidence>
<dbReference type="GO" id="GO:0032506">
    <property type="term" value="P:cytokinetic process"/>
    <property type="evidence" value="ECO:0007669"/>
    <property type="project" value="TreeGrafter"/>
</dbReference>
<feature type="compositionally biased region" description="Polar residues" evidence="1">
    <location>
        <begin position="151"/>
        <end position="161"/>
    </location>
</feature>
<dbReference type="InterPro" id="IPR052521">
    <property type="entry name" value="Cell_div_SPOR-domain"/>
</dbReference>
<evidence type="ECO:0000313" key="5">
    <source>
        <dbReference type="Proteomes" id="UP000264036"/>
    </source>
</evidence>
<feature type="region of interest" description="Disordered" evidence="1">
    <location>
        <begin position="59"/>
        <end position="242"/>
    </location>
</feature>
<dbReference type="PANTHER" id="PTHR38687">
    <property type="entry name" value="CELL DIVISION PROTEIN DEDD-RELATED"/>
    <property type="match status" value="1"/>
</dbReference>
<keyword evidence="2" id="KW-0472">Membrane</keyword>
<dbReference type="PROSITE" id="PS51724">
    <property type="entry name" value="SPOR"/>
    <property type="match status" value="1"/>
</dbReference>
<gene>
    <name evidence="4" type="ORF">DD666_12965</name>
</gene>
<feature type="region of interest" description="Disordered" evidence="1">
    <location>
        <begin position="1"/>
        <end position="25"/>
    </location>
</feature>
<organism evidence="4 5">
    <name type="scientific">Advenella kashmirensis</name>
    <dbReference type="NCBI Taxonomy" id="310575"/>
    <lineage>
        <taxon>Bacteria</taxon>
        <taxon>Pseudomonadati</taxon>
        <taxon>Pseudomonadota</taxon>
        <taxon>Betaproteobacteria</taxon>
        <taxon>Burkholderiales</taxon>
        <taxon>Alcaligenaceae</taxon>
    </lineage>
</organism>
<feature type="compositionally biased region" description="Polar residues" evidence="1">
    <location>
        <begin position="77"/>
        <end position="103"/>
    </location>
</feature>
<feature type="compositionally biased region" description="Basic and acidic residues" evidence="1">
    <location>
        <begin position="225"/>
        <end position="236"/>
    </location>
</feature>
<keyword evidence="2" id="KW-1133">Transmembrane helix</keyword>
<dbReference type="InterPro" id="IPR007730">
    <property type="entry name" value="SPOR-like_dom"/>
</dbReference>
<dbReference type="GO" id="GO:0042834">
    <property type="term" value="F:peptidoglycan binding"/>
    <property type="evidence" value="ECO:0007669"/>
    <property type="project" value="InterPro"/>
</dbReference>
<name>A0A356LH58_9BURK</name>
<dbReference type="EMBL" id="DOEK01000029">
    <property type="protein sequence ID" value="HBP30316.1"/>
    <property type="molecule type" value="Genomic_DNA"/>
</dbReference>
<dbReference type="GO" id="GO:0030428">
    <property type="term" value="C:cell septum"/>
    <property type="evidence" value="ECO:0007669"/>
    <property type="project" value="TreeGrafter"/>
</dbReference>
<dbReference type="PANTHER" id="PTHR38687:SF1">
    <property type="entry name" value="CELL DIVISION PROTEIN DEDD"/>
    <property type="match status" value="1"/>
</dbReference>
<dbReference type="GO" id="GO:0032153">
    <property type="term" value="C:cell division site"/>
    <property type="evidence" value="ECO:0007669"/>
    <property type="project" value="TreeGrafter"/>
</dbReference>
<feature type="domain" description="SPOR" evidence="3">
    <location>
        <begin position="238"/>
        <end position="318"/>
    </location>
</feature>
<dbReference type="InterPro" id="IPR036680">
    <property type="entry name" value="SPOR-like_sf"/>
</dbReference>
<dbReference type="Gene3D" id="3.30.70.1070">
    <property type="entry name" value="Sporulation related repeat"/>
    <property type="match status" value="1"/>
</dbReference>
<protein>
    <submittedName>
        <fullName evidence="4">SPOR domain-containing protein</fullName>
    </submittedName>
</protein>
<feature type="compositionally biased region" description="Basic and acidic residues" evidence="1">
    <location>
        <begin position="182"/>
        <end position="192"/>
    </location>
</feature>
<reference evidence="4 5" key="1">
    <citation type="journal article" date="2018" name="Nat. Biotechnol.">
        <title>A standardized bacterial taxonomy based on genome phylogeny substantially revises the tree of life.</title>
        <authorList>
            <person name="Parks D.H."/>
            <person name="Chuvochina M."/>
            <person name="Waite D.W."/>
            <person name="Rinke C."/>
            <person name="Skarshewski A."/>
            <person name="Chaumeil P.A."/>
            <person name="Hugenholtz P."/>
        </authorList>
    </citation>
    <scope>NUCLEOTIDE SEQUENCE [LARGE SCALE GENOMIC DNA]</scope>
    <source>
        <strain evidence="4">UBA10707</strain>
    </source>
</reference>
<feature type="transmembrane region" description="Helical" evidence="2">
    <location>
        <begin position="35"/>
        <end position="53"/>
    </location>
</feature>
<proteinExistence type="predicted"/>
<evidence type="ECO:0000313" key="4">
    <source>
        <dbReference type="EMBL" id="HBP30316.1"/>
    </source>
</evidence>
<evidence type="ECO:0000256" key="1">
    <source>
        <dbReference type="SAM" id="MobiDB-lite"/>
    </source>
</evidence>
<sequence>MGLFNSQDNNRPGQRRTQSEQNQANDLRVKARNRLIGAIILVLAAIIIVPMVLDTGGTDSTPTPAQKPPLVSGGGSDSNSLSVTTTPGVESSGPSSTSQQATVDGSVPQTPPVTGSVAAGTAEQPQDPGVAPETQEPGLTGLTEAIDPNRSIASGTANQPVTPEDQAEKAKQEAAAQAKAQADAKRAAERKKAAANKAAEQPKKPGVIKDSNRTDDGSRALAILEGREPAQAEKSKPKVTSGDYSLQIASYGSADDAQSRRSKLATEGVSNVYVQNSVVNGKQIYRLRVGPFKSREAAQAAQTRLRSLGYDNGFISSN</sequence>
<accession>A0A356LH58</accession>
<keyword evidence="2" id="KW-0812">Transmembrane</keyword>
<comment type="caution">
    <text evidence="4">The sequence shown here is derived from an EMBL/GenBank/DDBJ whole genome shotgun (WGS) entry which is preliminary data.</text>
</comment>
<dbReference type="AlphaFoldDB" id="A0A356LH58"/>